<proteinExistence type="predicted"/>
<reference evidence="2" key="1">
    <citation type="journal article" date="2019" name="bioRxiv">
        <title>The Genome of the Zebra Mussel, Dreissena polymorpha: A Resource for Invasive Species Research.</title>
        <authorList>
            <person name="McCartney M.A."/>
            <person name="Auch B."/>
            <person name="Kono T."/>
            <person name="Mallez S."/>
            <person name="Zhang Y."/>
            <person name="Obille A."/>
            <person name="Becker A."/>
            <person name="Abrahante J.E."/>
            <person name="Garbe J."/>
            <person name="Badalamenti J.P."/>
            <person name="Herman A."/>
            <person name="Mangelson H."/>
            <person name="Liachko I."/>
            <person name="Sullivan S."/>
            <person name="Sone E.D."/>
            <person name="Koren S."/>
            <person name="Silverstein K.A.T."/>
            <person name="Beckman K.B."/>
            <person name="Gohl D.M."/>
        </authorList>
    </citation>
    <scope>NUCLEOTIDE SEQUENCE</scope>
    <source>
        <strain evidence="2">Duluth1</strain>
        <tissue evidence="2">Whole animal</tissue>
    </source>
</reference>
<accession>A0A9D4HBC8</accession>
<protein>
    <submittedName>
        <fullName evidence="2">Uncharacterized protein</fullName>
    </submittedName>
</protein>
<sequence length="125" mass="13605">MRVKAALTNNLLNSYLRICLSVVFAHLTDKASKEEPALANGRSGRKRHYSSPSDDGAPEVVVDTADEPPAKRARLQELSPVSGGNLSNIDRGRINGQCFVSRQVIPGHAFSMCCKILQTLNLLET</sequence>
<evidence type="ECO:0000256" key="1">
    <source>
        <dbReference type="SAM" id="MobiDB-lite"/>
    </source>
</evidence>
<feature type="region of interest" description="Disordered" evidence="1">
    <location>
        <begin position="33"/>
        <end position="66"/>
    </location>
</feature>
<gene>
    <name evidence="2" type="ORF">DPMN_105182</name>
</gene>
<name>A0A9D4HBC8_DREPO</name>
<comment type="caution">
    <text evidence="2">The sequence shown here is derived from an EMBL/GenBank/DDBJ whole genome shotgun (WGS) entry which is preliminary data.</text>
</comment>
<keyword evidence="3" id="KW-1185">Reference proteome</keyword>
<dbReference type="AlphaFoldDB" id="A0A9D4HBC8"/>
<reference evidence="2" key="2">
    <citation type="submission" date="2020-11" db="EMBL/GenBank/DDBJ databases">
        <authorList>
            <person name="McCartney M.A."/>
            <person name="Auch B."/>
            <person name="Kono T."/>
            <person name="Mallez S."/>
            <person name="Becker A."/>
            <person name="Gohl D.M."/>
            <person name="Silverstein K.A.T."/>
            <person name="Koren S."/>
            <person name="Bechman K.B."/>
            <person name="Herman A."/>
            <person name="Abrahante J.E."/>
            <person name="Garbe J."/>
        </authorList>
    </citation>
    <scope>NUCLEOTIDE SEQUENCE</scope>
    <source>
        <strain evidence="2">Duluth1</strain>
        <tissue evidence="2">Whole animal</tissue>
    </source>
</reference>
<evidence type="ECO:0000313" key="3">
    <source>
        <dbReference type="Proteomes" id="UP000828390"/>
    </source>
</evidence>
<dbReference type="EMBL" id="JAIWYP010000004">
    <property type="protein sequence ID" value="KAH3831910.1"/>
    <property type="molecule type" value="Genomic_DNA"/>
</dbReference>
<dbReference type="Proteomes" id="UP000828390">
    <property type="component" value="Unassembled WGS sequence"/>
</dbReference>
<organism evidence="2 3">
    <name type="scientific">Dreissena polymorpha</name>
    <name type="common">Zebra mussel</name>
    <name type="synonym">Mytilus polymorpha</name>
    <dbReference type="NCBI Taxonomy" id="45954"/>
    <lineage>
        <taxon>Eukaryota</taxon>
        <taxon>Metazoa</taxon>
        <taxon>Spiralia</taxon>
        <taxon>Lophotrochozoa</taxon>
        <taxon>Mollusca</taxon>
        <taxon>Bivalvia</taxon>
        <taxon>Autobranchia</taxon>
        <taxon>Heteroconchia</taxon>
        <taxon>Euheterodonta</taxon>
        <taxon>Imparidentia</taxon>
        <taxon>Neoheterodontei</taxon>
        <taxon>Myida</taxon>
        <taxon>Dreissenoidea</taxon>
        <taxon>Dreissenidae</taxon>
        <taxon>Dreissena</taxon>
    </lineage>
</organism>
<evidence type="ECO:0000313" key="2">
    <source>
        <dbReference type="EMBL" id="KAH3831910.1"/>
    </source>
</evidence>